<proteinExistence type="predicted"/>
<comment type="caution">
    <text evidence="2">The sequence shown here is derived from an EMBL/GenBank/DDBJ whole genome shotgun (WGS) entry which is preliminary data.</text>
</comment>
<dbReference type="SUPFAM" id="SSF52980">
    <property type="entry name" value="Restriction endonuclease-like"/>
    <property type="match status" value="1"/>
</dbReference>
<keyword evidence="3" id="KW-1185">Reference proteome</keyword>
<dbReference type="EMBL" id="JBAPLV010000001">
    <property type="protein sequence ID" value="MEI4276948.1"/>
    <property type="molecule type" value="Genomic_DNA"/>
</dbReference>
<name>A0ABU8DZW8_9ACTN</name>
<reference evidence="2 3" key="1">
    <citation type="submission" date="2024-03" db="EMBL/GenBank/DDBJ databases">
        <title>Draft genome sequence of Klenkia terrae.</title>
        <authorList>
            <person name="Duangmal K."/>
            <person name="Chantavorakit T."/>
        </authorList>
    </citation>
    <scope>NUCLEOTIDE SEQUENCE [LARGE SCALE GENOMIC DNA]</scope>
    <source>
        <strain evidence="2 3">JCM 17786</strain>
    </source>
</reference>
<dbReference type="InterPro" id="IPR011335">
    <property type="entry name" value="Restrct_endonuc-II-like"/>
</dbReference>
<evidence type="ECO:0000313" key="2">
    <source>
        <dbReference type="EMBL" id="MEI4276948.1"/>
    </source>
</evidence>
<evidence type="ECO:0000259" key="1">
    <source>
        <dbReference type="Pfam" id="PF04480"/>
    </source>
</evidence>
<dbReference type="Proteomes" id="UP001373496">
    <property type="component" value="Unassembled WGS sequence"/>
</dbReference>
<organism evidence="2 3">
    <name type="scientific">Klenkia terrae</name>
    <dbReference type="NCBI Taxonomy" id="1052259"/>
    <lineage>
        <taxon>Bacteria</taxon>
        <taxon>Bacillati</taxon>
        <taxon>Actinomycetota</taxon>
        <taxon>Actinomycetes</taxon>
        <taxon>Geodermatophilales</taxon>
        <taxon>Geodermatophilaceae</taxon>
        <taxon>Klenkia</taxon>
    </lineage>
</organism>
<dbReference type="Pfam" id="PF04480">
    <property type="entry name" value="DUF559"/>
    <property type="match status" value="1"/>
</dbReference>
<dbReference type="RefSeq" id="WP_225234384.1">
    <property type="nucleotide sequence ID" value="NZ_JBAPLV010000001.1"/>
</dbReference>
<sequence>MSRPPRPAPALGSRPFRGSAAVAAGTLTRHQLAGPGWVRVFPDVYIAAGVPLTHELRVRAALVLFPDAVVCGRSAARLWGVDVDGPTGDPDRADVEVARPRRAPDADGIRRPAGQQRIAGLVVRRRAVFAQDVGRRDGVRLTLPTVTALDLAAELRHDDAVVVLDQFCQLGPREHRTVTLADLEDRAGTRTGRGCRRIRAALADADGLAESPQETRTRLVLHRSALPRPMAQHRVRDARGREVARVDFAWPALRVALEYDGEVHLTRLGPDRQRMNRLQAAGWRVLYVTAADLHHPERIVALVAAALASSSAD</sequence>
<dbReference type="Gene3D" id="3.40.960.10">
    <property type="entry name" value="VSR Endonuclease"/>
    <property type="match status" value="1"/>
</dbReference>
<accession>A0ABU8DZW8</accession>
<evidence type="ECO:0000313" key="3">
    <source>
        <dbReference type="Proteomes" id="UP001373496"/>
    </source>
</evidence>
<protein>
    <submittedName>
        <fullName evidence="2">DUF559 domain-containing protein</fullName>
    </submittedName>
</protein>
<dbReference type="InterPro" id="IPR007569">
    <property type="entry name" value="DUF559"/>
</dbReference>
<feature type="domain" description="DUF559" evidence="1">
    <location>
        <begin position="246"/>
        <end position="303"/>
    </location>
</feature>
<gene>
    <name evidence="2" type="ORF">UXQ13_00570</name>
</gene>